<name>A0A8K0CWC4_IGNLU</name>
<protein>
    <recommendedName>
        <fullName evidence="1">DUF5641 domain-containing protein</fullName>
    </recommendedName>
</protein>
<gene>
    <name evidence="2" type="ORF">ILUMI_13648</name>
</gene>
<comment type="caution">
    <text evidence="2">The sequence shown here is derived from an EMBL/GenBank/DDBJ whole genome shotgun (WGS) entry which is preliminary data.</text>
</comment>
<dbReference type="OrthoDB" id="6770781at2759"/>
<accession>A0A8K0CWC4</accession>
<evidence type="ECO:0000313" key="3">
    <source>
        <dbReference type="Proteomes" id="UP000801492"/>
    </source>
</evidence>
<evidence type="ECO:0000313" key="2">
    <source>
        <dbReference type="EMBL" id="KAF2892526.1"/>
    </source>
</evidence>
<dbReference type="InterPro" id="IPR040676">
    <property type="entry name" value="DUF5641"/>
</dbReference>
<sequence>MRGVGIWGVLCKEFGCYNSQLPLILPKVTVDKVKPKDGNISSRDDDADVSRMPLVYKVVDETLIKNIIIRSVGGQPALSTAEEVAIVDAMVKCADWWFLLDLLDLRMLTKAYLDSCGRLVATQSNAKPGDQQEPAIKGNLTNRFYATGIHPLNVNKVLDRIPGTSNDPRPTVDDTLLQLLREDLFRQSKQRIQRKRKRIHVVPGKSVATANSSSSDKAENTVDHFSESALCEREHQVAEVEVVKVHPDEDGVVRVVTVKTTKGLLRRPTAKICPLPLHPNGQ</sequence>
<evidence type="ECO:0000259" key="1">
    <source>
        <dbReference type="Pfam" id="PF18701"/>
    </source>
</evidence>
<dbReference type="Proteomes" id="UP000801492">
    <property type="component" value="Unassembled WGS sequence"/>
</dbReference>
<organism evidence="2 3">
    <name type="scientific">Ignelater luminosus</name>
    <name type="common">Cucubano</name>
    <name type="synonym">Pyrophorus luminosus</name>
    <dbReference type="NCBI Taxonomy" id="2038154"/>
    <lineage>
        <taxon>Eukaryota</taxon>
        <taxon>Metazoa</taxon>
        <taxon>Ecdysozoa</taxon>
        <taxon>Arthropoda</taxon>
        <taxon>Hexapoda</taxon>
        <taxon>Insecta</taxon>
        <taxon>Pterygota</taxon>
        <taxon>Neoptera</taxon>
        <taxon>Endopterygota</taxon>
        <taxon>Coleoptera</taxon>
        <taxon>Polyphaga</taxon>
        <taxon>Elateriformia</taxon>
        <taxon>Elateroidea</taxon>
        <taxon>Elateridae</taxon>
        <taxon>Agrypninae</taxon>
        <taxon>Pyrophorini</taxon>
        <taxon>Ignelater</taxon>
    </lineage>
</organism>
<proteinExistence type="predicted"/>
<dbReference type="EMBL" id="VTPC01008693">
    <property type="protein sequence ID" value="KAF2892526.1"/>
    <property type="molecule type" value="Genomic_DNA"/>
</dbReference>
<dbReference type="Pfam" id="PF18701">
    <property type="entry name" value="DUF5641"/>
    <property type="match status" value="1"/>
</dbReference>
<dbReference type="AlphaFoldDB" id="A0A8K0CWC4"/>
<feature type="domain" description="DUF5641" evidence="1">
    <location>
        <begin position="240"/>
        <end position="275"/>
    </location>
</feature>
<reference evidence="2" key="1">
    <citation type="submission" date="2019-08" db="EMBL/GenBank/DDBJ databases">
        <title>The genome of the North American firefly Photinus pyralis.</title>
        <authorList>
            <consortium name="Photinus pyralis genome working group"/>
            <person name="Fallon T.R."/>
            <person name="Sander Lower S.E."/>
            <person name="Weng J.-K."/>
        </authorList>
    </citation>
    <scope>NUCLEOTIDE SEQUENCE</scope>
    <source>
        <strain evidence="2">TRF0915ILg1</strain>
        <tissue evidence="2">Whole body</tissue>
    </source>
</reference>
<keyword evidence="3" id="KW-1185">Reference proteome</keyword>